<evidence type="ECO:0000313" key="4">
    <source>
        <dbReference type="Proteomes" id="UP001152320"/>
    </source>
</evidence>
<protein>
    <recommendedName>
        <fullName evidence="5">Ig-like domain-containing protein</fullName>
    </recommendedName>
</protein>
<evidence type="ECO:0008006" key="5">
    <source>
        <dbReference type="Google" id="ProtNLM"/>
    </source>
</evidence>
<feature type="chain" id="PRO_5040400076" description="Ig-like domain-containing protein" evidence="2">
    <location>
        <begin position="25"/>
        <end position="457"/>
    </location>
</feature>
<keyword evidence="2" id="KW-0732">Signal</keyword>
<dbReference type="Proteomes" id="UP001152320">
    <property type="component" value="Chromosome 21"/>
</dbReference>
<name>A0A9Q1BDW7_HOLLE</name>
<dbReference type="AlphaFoldDB" id="A0A9Q1BDW7"/>
<comment type="caution">
    <text evidence="3">The sequence shown here is derived from an EMBL/GenBank/DDBJ whole genome shotgun (WGS) entry which is preliminary data.</text>
</comment>
<reference evidence="3" key="1">
    <citation type="submission" date="2021-10" db="EMBL/GenBank/DDBJ databases">
        <title>Tropical sea cucumber genome reveals ecological adaptation and Cuvierian tubules defense mechanism.</title>
        <authorList>
            <person name="Chen T."/>
        </authorList>
    </citation>
    <scope>NUCLEOTIDE SEQUENCE</scope>
    <source>
        <strain evidence="3">Nanhai2018</strain>
        <tissue evidence="3">Muscle</tissue>
    </source>
</reference>
<gene>
    <name evidence="3" type="ORF">HOLleu_38854</name>
</gene>
<evidence type="ECO:0000256" key="1">
    <source>
        <dbReference type="SAM" id="Phobius"/>
    </source>
</evidence>
<proteinExistence type="predicted"/>
<evidence type="ECO:0000256" key="2">
    <source>
        <dbReference type="SAM" id="SignalP"/>
    </source>
</evidence>
<dbReference type="EMBL" id="JAIZAY010000021">
    <property type="protein sequence ID" value="KAJ8021604.1"/>
    <property type="molecule type" value="Genomic_DNA"/>
</dbReference>
<dbReference type="OrthoDB" id="10678819at2759"/>
<keyword evidence="1" id="KW-1133">Transmembrane helix</keyword>
<feature type="signal peptide" evidence="2">
    <location>
        <begin position="1"/>
        <end position="24"/>
    </location>
</feature>
<accession>A0A9Q1BDW7</accession>
<keyword evidence="4" id="KW-1185">Reference proteome</keyword>
<evidence type="ECO:0000313" key="3">
    <source>
        <dbReference type="EMBL" id="KAJ8021604.1"/>
    </source>
</evidence>
<keyword evidence="1" id="KW-0812">Transmembrane</keyword>
<keyword evidence="1" id="KW-0472">Membrane</keyword>
<organism evidence="3 4">
    <name type="scientific">Holothuria leucospilota</name>
    <name type="common">Black long sea cucumber</name>
    <name type="synonym">Mertensiothuria leucospilota</name>
    <dbReference type="NCBI Taxonomy" id="206669"/>
    <lineage>
        <taxon>Eukaryota</taxon>
        <taxon>Metazoa</taxon>
        <taxon>Echinodermata</taxon>
        <taxon>Eleutherozoa</taxon>
        <taxon>Echinozoa</taxon>
        <taxon>Holothuroidea</taxon>
        <taxon>Aspidochirotacea</taxon>
        <taxon>Aspidochirotida</taxon>
        <taxon>Holothuriidae</taxon>
        <taxon>Holothuria</taxon>
    </lineage>
</organism>
<sequence length="457" mass="51049">MRSVLAFCVFTCVSLCLLFGRMSSSEPFVSLTFYGPHILKVNVKEYVLLGDSDVIVGCSILDLPLVEISGILYLYQNDTLLKKVVISDDNVQLIWSGPIFSFASFFCCEVNLTTNNIVTNIKGSEVKLQRYSENTVTDMCLPEGGGFLLNEVILIVCLSSRRGAKWISDEDDFLGENYYREIAKTFHVTTNNILLKLDSINADCQRGGSSGGVLCSLPVQPFPDGLNIYILPDTFDESIGFDRIVFECYTKLPTDRISWRLDSTNGNILDFDYGEESKINFTITHSFFTSQLMVETEVENVVSVSCKTSRSGYVTVATAYNVDALRNIPTSTSVSTPNTTSQTSHFIIIIVILGFSLIFVIFYLIFQKLWHSQEKVLGDNLAVKPTIIDTQPNDNPYYYATSYDAQNSEIQNDVNKEGTNLEKRLVQVTRTETVDHLTTDVLGDGAVVTFNEAYQIT</sequence>
<feature type="transmembrane region" description="Helical" evidence="1">
    <location>
        <begin position="346"/>
        <end position="366"/>
    </location>
</feature>